<dbReference type="InterPro" id="IPR001509">
    <property type="entry name" value="Epimerase_deHydtase"/>
</dbReference>
<protein>
    <recommendedName>
        <fullName evidence="5">GDP-L-fucose synthase</fullName>
        <ecNumber evidence="5">1.1.1.271</ecNumber>
    </recommendedName>
    <alternativeName>
        <fullName evidence="5">GDP-4-keto-6-deoxy-D-mannose-3,5-epimerase-4-reductase</fullName>
    </alternativeName>
</protein>
<comment type="similarity">
    <text evidence="1 5">Belongs to the NAD(P)-dependent epimerase/dehydratase family. Fucose synthase subfamily.</text>
</comment>
<reference evidence="8" key="1">
    <citation type="journal article" date="2010" name="ISME J.">
        <title>The complete genome sequence of the algal symbiont Dinoroseobacter shibae: a hitchhiker's guide to life in the sea.</title>
        <authorList>
            <person name="Wagner-Dobler I."/>
            <person name="Ballhausen B."/>
            <person name="Berger M."/>
            <person name="Brinkhoff T."/>
            <person name="Buchholz I."/>
            <person name="Bunk B."/>
            <person name="Cypionka H."/>
            <person name="Daniel R."/>
            <person name="Drepper T."/>
            <person name="Gerdts G."/>
            <person name="Hahnke S."/>
            <person name="Han C."/>
            <person name="Jahn D."/>
            <person name="Kalhoefer D."/>
            <person name="Kiss H."/>
            <person name="Klenk H.P."/>
            <person name="Kyrpides N."/>
            <person name="Liebl W."/>
            <person name="Liesegang H."/>
            <person name="Meincke L."/>
            <person name="Pati A."/>
            <person name="Petersen J."/>
            <person name="Piekarski T."/>
            <person name="Pommerenke C."/>
            <person name="Pradella S."/>
            <person name="Pukall R."/>
            <person name="Rabus R."/>
            <person name="Stackebrandt E."/>
            <person name="Thole S."/>
            <person name="Thompson L."/>
            <person name="Tielen P."/>
            <person name="Tomasch J."/>
            <person name="von Jan M."/>
            <person name="Wanphrut N."/>
            <person name="Wichels A."/>
            <person name="Zech H."/>
            <person name="Simon M."/>
        </authorList>
    </citation>
    <scope>NUCLEOTIDE SEQUENCE [LARGE SCALE GENOMIC DNA]</scope>
    <source>
        <strain evidence="8">DSM 16493 / NCIMB 14021 / DFL 12</strain>
        <plasmid evidence="8">Plasmid pDSHI04</plasmid>
    </source>
</reference>
<comment type="function">
    <text evidence="5">Catalyzes the two-step NADP-dependent conversion of GDP-4-dehydro-6-deoxy-D-mannose to GDP-fucose, involving an epimerase and a reductase reaction.</text>
</comment>
<evidence type="ECO:0000256" key="2">
    <source>
        <dbReference type="ARBA" id="ARBA00022857"/>
    </source>
</evidence>
<dbReference type="OrthoDB" id="9811425at2"/>
<dbReference type="GO" id="GO:0016853">
    <property type="term" value="F:isomerase activity"/>
    <property type="evidence" value="ECO:0007669"/>
    <property type="project" value="UniProtKB-KW"/>
</dbReference>
<dbReference type="InterPro" id="IPR028614">
    <property type="entry name" value="GDP_fucose/colitose_synth"/>
</dbReference>
<keyword evidence="4 5" id="KW-0413">Isomerase</keyword>
<dbReference type="AlphaFoldDB" id="A8LUD6"/>
<dbReference type="SUPFAM" id="SSF51735">
    <property type="entry name" value="NAD(P)-binding Rossmann-fold domains"/>
    <property type="match status" value="1"/>
</dbReference>
<feature type="active site" description="Proton donor/acceptor" evidence="5">
    <location>
        <position position="137"/>
    </location>
</feature>
<dbReference type="GO" id="GO:0070401">
    <property type="term" value="F:NADP+ binding"/>
    <property type="evidence" value="ECO:0007669"/>
    <property type="project" value="UniProtKB-UniRule"/>
</dbReference>
<keyword evidence="2 5" id="KW-0521">NADP</keyword>
<organism evidence="7 8">
    <name type="scientific">Dinoroseobacter shibae (strain DSM 16493 / NCIMB 14021 / DFL 12)</name>
    <dbReference type="NCBI Taxonomy" id="398580"/>
    <lineage>
        <taxon>Bacteria</taxon>
        <taxon>Pseudomonadati</taxon>
        <taxon>Pseudomonadota</taxon>
        <taxon>Alphaproteobacteria</taxon>
        <taxon>Rhodobacterales</taxon>
        <taxon>Roseobacteraceae</taxon>
        <taxon>Dinoroseobacter</taxon>
    </lineage>
</organism>
<evidence type="ECO:0000256" key="1">
    <source>
        <dbReference type="ARBA" id="ARBA00005959"/>
    </source>
</evidence>
<feature type="binding site" evidence="5">
    <location>
        <begin position="164"/>
        <end position="167"/>
    </location>
    <ligand>
        <name>NADP(+)</name>
        <dbReference type="ChEBI" id="CHEBI:58349"/>
    </ligand>
</feature>
<accession>A8LUD6</accession>
<geneLocation type="plasmid" evidence="7 8">
    <name>pDSHI04</name>
</geneLocation>
<evidence type="ECO:0000313" key="8">
    <source>
        <dbReference type="Proteomes" id="UP000006833"/>
    </source>
</evidence>
<evidence type="ECO:0000256" key="5">
    <source>
        <dbReference type="HAMAP-Rule" id="MF_00956"/>
    </source>
</evidence>
<comment type="pathway">
    <text evidence="5">Nucleotide-sugar biosynthesis; GDP-L-fucose biosynthesis via de novo pathway; GDP-L-fucose from GDP-alpha-D-mannose: step 2/2.</text>
</comment>
<evidence type="ECO:0000256" key="4">
    <source>
        <dbReference type="ARBA" id="ARBA00023235"/>
    </source>
</evidence>
<keyword evidence="5" id="KW-0511">Multifunctional enzyme</keyword>
<dbReference type="HAMAP" id="MF_00956">
    <property type="entry name" value="GDP_fucose_synth"/>
    <property type="match status" value="1"/>
</dbReference>
<evidence type="ECO:0000313" key="7">
    <source>
        <dbReference type="EMBL" id="ABV95853.1"/>
    </source>
</evidence>
<dbReference type="InterPro" id="IPR036291">
    <property type="entry name" value="NAD(P)-bd_dom_sf"/>
</dbReference>
<dbReference type="Pfam" id="PF01370">
    <property type="entry name" value="Epimerase"/>
    <property type="match status" value="1"/>
</dbReference>
<dbReference type="GO" id="GO:0042351">
    <property type="term" value="P:'de novo' GDP-L-fucose biosynthetic process"/>
    <property type="evidence" value="ECO:0007669"/>
    <property type="project" value="UniProtKB-UniRule"/>
</dbReference>
<comment type="catalytic activity">
    <reaction evidence="5">
        <text>GDP-beta-L-fucose + NADP(+) = GDP-4-dehydro-alpha-D-rhamnose + NADPH + H(+)</text>
        <dbReference type="Rhea" id="RHEA:18885"/>
        <dbReference type="ChEBI" id="CHEBI:15378"/>
        <dbReference type="ChEBI" id="CHEBI:57273"/>
        <dbReference type="ChEBI" id="CHEBI:57783"/>
        <dbReference type="ChEBI" id="CHEBI:57964"/>
        <dbReference type="ChEBI" id="CHEBI:58349"/>
        <dbReference type="EC" id="1.1.1.271"/>
    </reaction>
</comment>
<dbReference type="Gene3D" id="3.40.50.720">
    <property type="entry name" value="NAD(P)-binding Rossmann-like Domain"/>
    <property type="match status" value="1"/>
</dbReference>
<feature type="binding site" evidence="5">
    <location>
        <begin position="106"/>
        <end position="109"/>
    </location>
    <ligand>
        <name>NADP(+)</name>
        <dbReference type="ChEBI" id="CHEBI:58349"/>
    </ligand>
</feature>
<evidence type="ECO:0000259" key="6">
    <source>
        <dbReference type="Pfam" id="PF01370"/>
    </source>
</evidence>
<feature type="binding site" evidence="5">
    <location>
        <position position="270"/>
    </location>
    <ligand>
        <name>substrate</name>
    </ligand>
</feature>
<name>A8LUD6_DINSH</name>
<evidence type="ECO:0000256" key="3">
    <source>
        <dbReference type="ARBA" id="ARBA00023002"/>
    </source>
</evidence>
<feature type="domain" description="NAD-dependent epimerase/dehydratase" evidence="6">
    <location>
        <begin position="7"/>
        <end position="238"/>
    </location>
</feature>
<dbReference type="Proteomes" id="UP000006833">
    <property type="component" value="Plasmid pDSHI04"/>
</dbReference>
<gene>
    <name evidence="7" type="primary">wcaG</name>
    <name evidence="5" type="synonym">fcl</name>
    <name evidence="7" type="ordered locus">Dshi_4142</name>
</gene>
<feature type="site" description="Important for catalytic activity" evidence="5">
    <location>
        <position position="108"/>
    </location>
</feature>
<sequence>MDISDRIYVAGHRGMVGSAICRALTAQGYTNQLTRTRAELDLLDGATVRAFFEAERPDHVFLAAAKVGGILANDTEGGDFIRENLLIQTHVIDAAYRAGVQKFAFLGSSCIYPKFAPQPISEDSLLTGALEPTNSAYAVAKIAGKEMCDAYRRQFGFDAFTIMPCNVYGVGDNFDPLGSHVAAGLMRRFHEAKTVGASEVTCWGTGSPLREFIYADDLGDACVFLMNTYTEGGMINAGSGQEVTIRALAETIRDVVGFEGALVWDETKPDGTPRKLMDNSRLAALGWKPKIELRDGLTEMYRWFVDTHATERA</sequence>
<dbReference type="PANTHER" id="PTHR43238:SF1">
    <property type="entry name" value="GDP-L-FUCOSE SYNTHASE"/>
    <property type="match status" value="1"/>
</dbReference>
<feature type="binding site" evidence="5">
    <location>
        <position position="188"/>
    </location>
    <ligand>
        <name>substrate</name>
    </ligand>
</feature>
<keyword evidence="3 5" id="KW-0560">Oxidoreductase</keyword>
<feature type="binding site" evidence="5">
    <location>
        <position position="210"/>
    </location>
    <ligand>
        <name>substrate</name>
    </ligand>
</feature>
<keyword evidence="8" id="KW-1185">Reference proteome</keyword>
<feature type="binding site" evidence="5">
    <location>
        <position position="203"/>
    </location>
    <ligand>
        <name>substrate</name>
    </ligand>
</feature>
<dbReference type="EMBL" id="CP000834">
    <property type="protein sequence ID" value="ABV95853.1"/>
    <property type="molecule type" value="Genomic_DNA"/>
</dbReference>
<dbReference type="PANTHER" id="PTHR43238">
    <property type="entry name" value="GDP-L-FUCOSE SYNTHASE"/>
    <property type="match status" value="1"/>
</dbReference>
<dbReference type="CDD" id="cd05239">
    <property type="entry name" value="GDP_FS_SDR_e"/>
    <property type="match status" value="1"/>
</dbReference>
<dbReference type="GO" id="GO:0050577">
    <property type="term" value="F:GDP-L-fucose synthase activity"/>
    <property type="evidence" value="ECO:0007669"/>
    <property type="project" value="UniProtKB-UniRule"/>
</dbReference>
<feature type="site" description="Important for catalytic activity" evidence="5">
    <location>
        <position position="110"/>
    </location>
</feature>
<keyword evidence="7" id="KW-0614">Plasmid</keyword>
<dbReference type="HOGENOM" id="CLU_007383_18_0_5"/>
<dbReference type="KEGG" id="dsh:Dshi_4142"/>
<dbReference type="RefSeq" id="WP_012187421.1">
    <property type="nucleotide sequence ID" value="NC_009958.1"/>
</dbReference>
<feature type="binding site" evidence="5">
    <location>
        <position position="141"/>
    </location>
    <ligand>
        <name>NADP(+)</name>
        <dbReference type="ChEBI" id="CHEBI:58349"/>
    </ligand>
</feature>
<feature type="binding site" evidence="5">
    <location>
        <position position="180"/>
    </location>
    <ligand>
        <name>NADP(+)</name>
        <dbReference type="ChEBI" id="CHEBI:58349"/>
    </ligand>
</feature>
<dbReference type="EC" id="1.1.1.271" evidence="5"/>
<dbReference type="Gene3D" id="3.90.25.10">
    <property type="entry name" value="UDP-galactose 4-epimerase, domain 1"/>
    <property type="match status" value="1"/>
</dbReference>
<feature type="binding site" evidence="5">
    <location>
        <begin position="11"/>
        <end position="17"/>
    </location>
    <ligand>
        <name>NADP(+)</name>
        <dbReference type="ChEBI" id="CHEBI:58349"/>
    </ligand>
</feature>
<proteinExistence type="inferred from homology"/>
<dbReference type="UniPathway" id="UPA00128">
    <property type="reaction ID" value="UER00191"/>
</dbReference>